<dbReference type="Pfam" id="PF00282">
    <property type="entry name" value="Pyridoxal_deC"/>
    <property type="match status" value="1"/>
</dbReference>
<dbReference type="SUPFAM" id="SSF53383">
    <property type="entry name" value="PLP-dependent transferases"/>
    <property type="match status" value="1"/>
</dbReference>
<comment type="caution">
    <text evidence="13">The sequence shown here is derived from an EMBL/GenBank/DDBJ whole genome shotgun (WGS) entry which is preliminary data.</text>
</comment>
<evidence type="ECO:0000256" key="3">
    <source>
        <dbReference type="ARBA" id="ARBA00011738"/>
    </source>
</evidence>
<name>A0A4Z2DG55_SCHJA</name>
<dbReference type="Proteomes" id="UP000311919">
    <property type="component" value="Unassembled WGS sequence"/>
</dbReference>
<comment type="cofactor">
    <cofactor evidence="1 11 12">
        <name>pyridoxal 5'-phosphate</name>
        <dbReference type="ChEBI" id="CHEBI:597326"/>
    </cofactor>
</comment>
<dbReference type="STRING" id="6182.A0A4Z2DG55"/>
<dbReference type="InterPro" id="IPR010977">
    <property type="entry name" value="Aromatic_deC"/>
</dbReference>
<dbReference type="GO" id="GO:0006520">
    <property type="term" value="P:amino acid metabolic process"/>
    <property type="evidence" value="ECO:0007669"/>
    <property type="project" value="InterPro"/>
</dbReference>
<gene>
    <name evidence="13" type="ORF">EWB00_001216</name>
</gene>
<accession>A0A4Z2DG55</accession>
<evidence type="ECO:0000256" key="4">
    <source>
        <dbReference type="ARBA" id="ARBA00022584"/>
    </source>
</evidence>
<sequence length="524" mass="59521">MDCQDFENAAEKLVHYIIEYRTGANKRQFNVLPDMNMIKPGYLYNILPNKAPESSEQFDEILKDVIMKIMPGVTHWQHPGFHAFYPTCTSYPTMLGDLLASAIGCVGFTWLACPACTELEVIIMDWLVHALNLPNKFLSATGKGDPTHTGGGMIELSASMACAVLTMGLRDRMLRNYIKNPQLLTESDYLTGNGPGSLVDRMVAYTSDQAHSSVLRAFRIAMINSRVIKSKLHNQCLVFDPDDLRQEIEKDLMKGFIPLMCVATMGTTSTCEFEDLYAIGQVCKDYNIWFHVDAAYGGIALLCPEFRHLSKGIEFADSININAHKMMMVSVESSPLWLSDYRVLTEAFETNPLYLQHTYKGMPDYRKWSLSLARGFRSLKIWFVLRMYGINGLREMTRHHAELAKEFEKLLLNDGRFQITNCVRFGLVCFQLKNDNQLTTALHKELMKKGEIFLVLGCTEINQESKQRKEVEDGEIIENRNELTKVIFLRFVCIHGATMDDIKFAYEKISLAATYILDVEGSCS</sequence>
<dbReference type="InterPro" id="IPR002129">
    <property type="entry name" value="PyrdxlP-dep_de-COase"/>
</dbReference>
<evidence type="ECO:0000256" key="5">
    <source>
        <dbReference type="ARBA" id="ARBA00022793"/>
    </source>
</evidence>
<evidence type="ECO:0000256" key="6">
    <source>
        <dbReference type="ARBA" id="ARBA00022898"/>
    </source>
</evidence>
<dbReference type="OrthoDB" id="639767at2759"/>
<evidence type="ECO:0000256" key="10">
    <source>
        <dbReference type="ARBA" id="ARBA00041275"/>
    </source>
</evidence>
<dbReference type="PANTHER" id="PTHR11999">
    <property type="entry name" value="GROUP II PYRIDOXAL-5-PHOSPHATE DECARBOXYLASE"/>
    <property type="match status" value="1"/>
</dbReference>
<dbReference type="InterPro" id="IPR015424">
    <property type="entry name" value="PyrdxlP-dep_Trfase"/>
</dbReference>
<evidence type="ECO:0000313" key="14">
    <source>
        <dbReference type="Proteomes" id="UP000311919"/>
    </source>
</evidence>
<dbReference type="GO" id="GO:0004058">
    <property type="term" value="F:aromatic-L-amino-acid decarboxylase activity"/>
    <property type="evidence" value="ECO:0007669"/>
    <property type="project" value="UniProtKB-EC"/>
</dbReference>
<dbReference type="GO" id="GO:0042427">
    <property type="term" value="P:serotonin biosynthetic process"/>
    <property type="evidence" value="ECO:0007669"/>
    <property type="project" value="TreeGrafter"/>
</dbReference>
<keyword evidence="4" id="KW-0127">Catecholamine biosynthesis</keyword>
<evidence type="ECO:0000313" key="13">
    <source>
        <dbReference type="EMBL" id="TNN15472.1"/>
    </source>
</evidence>
<evidence type="ECO:0000256" key="2">
    <source>
        <dbReference type="ARBA" id="ARBA00009533"/>
    </source>
</evidence>
<evidence type="ECO:0000256" key="8">
    <source>
        <dbReference type="ARBA" id="ARBA00038886"/>
    </source>
</evidence>
<dbReference type="EC" id="4.1.1.28" evidence="8"/>
<comment type="similarity">
    <text evidence="2 12">Belongs to the group II decarboxylase family.</text>
</comment>
<dbReference type="InterPro" id="IPR015421">
    <property type="entry name" value="PyrdxlP-dep_Trfase_major"/>
</dbReference>
<evidence type="ECO:0000256" key="9">
    <source>
        <dbReference type="ARBA" id="ARBA00040968"/>
    </source>
</evidence>
<evidence type="ECO:0000256" key="1">
    <source>
        <dbReference type="ARBA" id="ARBA00001933"/>
    </source>
</evidence>
<reference evidence="13 14" key="1">
    <citation type="submission" date="2019-03" db="EMBL/GenBank/DDBJ databases">
        <title>An improved genome assembly of the fluke Schistosoma japonicum.</title>
        <authorList>
            <person name="Hu W."/>
            <person name="Luo F."/>
            <person name="Yin M."/>
            <person name="Mo X."/>
            <person name="Sun C."/>
            <person name="Wu Q."/>
            <person name="Zhu B."/>
            <person name="Xiang M."/>
            <person name="Wang J."/>
            <person name="Wang Y."/>
            <person name="Zhang T."/>
            <person name="Xu B."/>
            <person name="Zheng H."/>
            <person name="Feng Z."/>
        </authorList>
    </citation>
    <scope>NUCLEOTIDE SEQUENCE [LARGE SCALE GENOMIC DNA]</scope>
    <source>
        <strain evidence="13">HuSjv2</strain>
        <tissue evidence="13">Worms</tissue>
    </source>
</reference>
<keyword evidence="7 12" id="KW-0456">Lyase</keyword>
<protein>
    <recommendedName>
        <fullName evidence="9">Aromatic-L-amino-acid decarboxylase</fullName>
        <ecNumber evidence="8">4.1.1.28</ecNumber>
    </recommendedName>
    <alternativeName>
        <fullName evidence="10">DOPA decarboxylase</fullName>
    </alternativeName>
</protein>
<proteinExistence type="inferred from homology"/>
<dbReference type="Gene3D" id="1.20.1340.10">
    <property type="entry name" value="dopa decarboxylase, N-terminal domain"/>
    <property type="match status" value="1"/>
</dbReference>
<dbReference type="PRINTS" id="PR00800">
    <property type="entry name" value="YHDCRBOXLASE"/>
</dbReference>
<evidence type="ECO:0000256" key="7">
    <source>
        <dbReference type="ARBA" id="ARBA00023239"/>
    </source>
</evidence>
<dbReference type="Gene3D" id="3.90.1150.10">
    <property type="entry name" value="Aspartate Aminotransferase, domain 1"/>
    <property type="match status" value="1"/>
</dbReference>
<dbReference type="GO" id="GO:0005737">
    <property type="term" value="C:cytoplasm"/>
    <property type="evidence" value="ECO:0007669"/>
    <property type="project" value="TreeGrafter"/>
</dbReference>
<feature type="modified residue" description="N6-(pyridoxal phosphate)lysine" evidence="11">
    <location>
        <position position="325"/>
    </location>
</feature>
<evidence type="ECO:0000256" key="12">
    <source>
        <dbReference type="RuleBase" id="RU000382"/>
    </source>
</evidence>
<organism evidence="13 14">
    <name type="scientific">Schistosoma japonicum</name>
    <name type="common">Blood fluke</name>
    <dbReference type="NCBI Taxonomy" id="6182"/>
    <lineage>
        <taxon>Eukaryota</taxon>
        <taxon>Metazoa</taxon>
        <taxon>Spiralia</taxon>
        <taxon>Lophotrochozoa</taxon>
        <taxon>Platyhelminthes</taxon>
        <taxon>Trematoda</taxon>
        <taxon>Digenea</taxon>
        <taxon>Strigeidida</taxon>
        <taxon>Schistosomatoidea</taxon>
        <taxon>Schistosomatidae</taxon>
        <taxon>Schistosoma</taxon>
    </lineage>
</organism>
<dbReference type="EMBL" id="SKCS01000147">
    <property type="protein sequence ID" value="TNN15473.1"/>
    <property type="molecule type" value="Genomic_DNA"/>
</dbReference>
<dbReference type="AlphaFoldDB" id="A0A4Z2DG55"/>
<dbReference type="PANTHER" id="PTHR11999:SF167">
    <property type="entry name" value="AROMATIC-L-AMINO-ACID DECARBOXYLASE"/>
    <property type="match status" value="1"/>
</dbReference>
<dbReference type="InterPro" id="IPR015422">
    <property type="entry name" value="PyrdxlP-dep_Trfase_small"/>
</dbReference>
<keyword evidence="14" id="KW-1185">Reference proteome</keyword>
<keyword evidence="6 11" id="KW-0663">Pyridoxal phosphate</keyword>
<dbReference type="GO" id="GO:0042423">
    <property type="term" value="P:catecholamine biosynthetic process"/>
    <property type="evidence" value="ECO:0007669"/>
    <property type="project" value="UniProtKB-KW"/>
</dbReference>
<keyword evidence="5" id="KW-0210">Decarboxylase</keyword>
<dbReference type="GO" id="GO:0030170">
    <property type="term" value="F:pyridoxal phosphate binding"/>
    <property type="evidence" value="ECO:0007669"/>
    <property type="project" value="InterPro"/>
</dbReference>
<dbReference type="GO" id="GO:0019752">
    <property type="term" value="P:carboxylic acid metabolic process"/>
    <property type="evidence" value="ECO:0007669"/>
    <property type="project" value="InterPro"/>
</dbReference>
<comment type="subunit">
    <text evidence="3">Homodimer.</text>
</comment>
<dbReference type="EMBL" id="SKCS01000147">
    <property type="protein sequence ID" value="TNN15472.1"/>
    <property type="molecule type" value="Genomic_DNA"/>
</dbReference>
<dbReference type="Gene3D" id="3.40.640.10">
    <property type="entry name" value="Type I PLP-dependent aspartate aminotransferase-like (Major domain)"/>
    <property type="match status" value="1"/>
</dbReference>
<evidence type="ECO:0000256" key="11">
    <source>
        <dbReference type="PIRSR" id="PIRSR602129-50"/>
    </source>
</evidence>